<dbReference type="InterPro" id="IPR013919">
    <property type="entry name" value="Pex16"/>
</dbReference>
<gene>
    <name evidence="4" type="ORF">CNBG_5245</name>
</gene>
<dbReference type="OrthoDB" id="2021143at2759"/>
<dbReference type="OMA" id="TPQREFD"/>
<reference evidence="4 5" key="1">
    <citation type="journal article" date="2011" name="MBio">
        <title>Genome variation in Cryptococcus gattii, an emerging pathogen of immunocompetent hosts.</title>
        <authorList>
            <person name="D'Souza C.A."/>
            <person name="Kronstad J.W."/>
            <person name="Taylor G."/>
            <person name="Warren R."/>
            <person name="Yuen M."/>
            <person name="Hu G."/>
            <person name="Jung W.H."/>
            <person name="Sham A."/>
            <person name="Kidd S.E."/>
            <person name="Tangen K."/>
            <person name="Lee N."/>
            <person name="Zeilmaker T."/>
            <person name="Sawkins J."/>
            <person name="McVicker G."/>
            <person name="Shah S."/>
            <person name="Gnerre S."/>
            <person name="Griggs A."/>
            <person name="Zeng Q."/>
            <person name="Bartlett K."/>
            <person name="Li W."/>
            <person name="Wang X."/>
            <person name="Heitman J."/>
            <person name="Stajich J.E."/>
            <person name="Fraser J.A."/>
            <person name="Meyer W."/>
            <person name="Carter D."/>
            <person name="Schein J."/>
            <person name="Krzywinski M."/>
            <person name="Kwon-Chung K.J."/>
            <person name="Varma A."/>
            <person name="Wang J."/>
            <person name="Brunham R."/>
            <person name="Fyfe M."/>
            <person name="Ouellette B.F."/>
            <person name="Siddiqui A."/>
            <person name="Marra M."/>
            <person name="Jones S."/>
            <person name="Holt R."/>
            <person name="Birren B.W."/>
            <person name="Galagan J.E."/>
            <person name="Cuomo C.A."/>
        </authorList>
    </citation>
    <scope>NUCLEOTIDE SEQUENCE [LARGE SCALE GENOMIC DNA]</scope>
    <source>
        <strain evidence="4 5">R265</strain>
    </source>
</reference>
<dbReference type="GeneID" id="88181403"/>
<dbReference type="PANTHER" id="PTHR13299">
    <property type="entry name" value="PEROXISOMAL MEMBRANE PROTEIN PEX16"/>
    <property type="match status" value="1"/>
</dbReference>
<dbReference type="RefSeq" id="XP_062885083.1">
    <property type="nucleotide sequence ID" value="XM_063029128.1"/>
</dbReference>
<dbReference type="EMBL" id="CP025764">
    <property type="protein sequence ID" value="KGB79407.1"/>
    <property type="molecule type" value="Genomic_DNA"/>
</dbReference>
<keyword evidence="2" id="KW-0576">Peroxisome</keyword>
<dbReference type="KEGG" id="cdeu:CNBG_5245"/>
<feature type="compositionally biased region" description="Low complexity" evidence="3">
    <location>
        <begin position="193"/>
        <end position="204"/>
    </location>
</feature>
<reference evidence="4 5" key="2">
    <citation type="journal article" date="2018" name="Proc. Natl. Acad. Sci.">
        <title>RNAi is a critical determinant of centromere evolution in closely related fungi.</title>
        <authorList>
            <person name="Yadav V."/>
            <person name="Sun S."/>
            <person name="Billmyre R.B."/>
            <person name="Thimmappa B.C."/>
            <person name="Shea T."/>
            <person name="Lintner R."/>
            <person name="Bakkeren G."/>
            <person name="Cuomo C.A."/>
            <person name="Heitman J."/>
            <person name="Sanyal K."/>
        </authorList>
    </citation>
    <scope>NUCLEOTIDE SEQUENCE [LARGE SCALE GENOMIC DNA]</scope>
    <source>
        <strain evidence="4 5">R265</strain>
    </source>
</reference>
<name>A0A095CGS0_CRYD2</name>
<dbReference type="Pfam" id="PF08610">
    <property type="entry name" value="Pex16"/>
    <property type="match status" value="1"/>
</dbReference>
<accession>A0A095CGS0</accession>
<dbReference type="GO" id="GO:0005778">
    <property type="term" value="C:peroxisomal membrane"/>
    <property type="evidence" value="ECO:0007669"/>
    <property type="project" value="UniProtKB-SubCell"/>
</dbReference>
<evidence type="ECO:0000256" key="3">
    <source>
        <dbReference type="SAM" id="MobiDB-lite"/>
    </source>
</evidence>
<dbReference type="STRING" id="294750.A0A095CGS0"/>
<evidence type="ECO:0000256" key="1">
    <source>
        <dbReference type="ARBA" id="ARBA00009505"/>
    </source>
</evidence>
<protein>
    <recommendedName>
        <fullName evidence="2">Peroxisomal membrane protein PEX16</fullName>
    </recommendedName>
</protein>
<dbReference type="PANTHER" id="PTHR13299:SF0">
    <property type="entry name" value="PEROXISOMAL MEMBRANE PROTEIN PEX16"/>
    <property type="match status" value="1"/>
</dbReference>
<evidence type="ECO:0000313" key="4">
    <source>
        <dbReference type="EMBL" id="KGB79407.1"/>
    </source>
</evidence>
<keyword evidence="2" id="KW-0962">Peroxisome biogenesis</keyword>
<dbReference type="GO" id="GO:0007031">
    <property type="term" value="P:peroxisome organization"/>
    <property type="evidence" value="ECO:0007669"/>
    <property type="project" value="UniProtKB-KW"/>
</dbReference>
<dbReference type="Proteomes" id="UP000029445">
    <property type="component" value="Chromosome 6"/>
</dbReference>
<feature type="region of interest" description="Disordered" evidence="3">
    <location>
        <begin position="193"/>
        <end position="214"/>
    </location>
</feature>
<dbReference type="HOGENOM" id="CLU_036533_2_0_1"/>
<evidence type="ECO:0000256" key="2">
    <source>
        <dbReference type="RuleBase" id="RU365003"/>
    </source>
</evidence>
<keyword evidence="5" id="KW-1185">Reference proteome</keyword>
<evidence type="ECO:0000313" key="5">
    <source>
        <dbReference type="Proteomes" id="UP000029445"/>
    </source>
</evidence>
<proteinExistence type="inferred from homology"/>
<dbReference type="VEuPathDB" id="FungiDB:CNBG_5245"/>
<organism evidence="4 5">
    <name type="scientific">Cryptococcus deuterogattii (strain R265)</name>
    <name type="common">Cryptococcus gattii VGII (strain R265)</name>
    <dbReference type="NCBI Taxonomy" id="294750"/>
    <lineage>
        <taxon>Eukaryota</taxon>
        <taxon>Fungi</taxon>
        <taxon>Dikarya</taxon>
        <taxon>Basidiomycota</taxon>
        <taxon>Agaricomycotina</taxon>
        <taxon>Tremellomycetes</taxon>
        <taxon>Tremellales</taxon>
        <taxon>Cryptococcaceae</taxon>
        <taxon>Cryptococcus</taxon>
        <taxon>Cryptococcus gattii species complex</taxon>
    </lineage>
</organism>
<comment type="similarity">
    <text evidence="1 2">Belongs to the peroxin-16 family.</text>
</comment>
<feature type="region of interest" description="Disordered" evidence="3">
    <location>
        <begin position="67"/>
        <end position="101"/>
    </location>
</feature>
<sequence length="384" mass="43101">MSPLEAYHSFLLSNLSAVQTIESSISNITWLLPGRFEDAEVASEGLYALLSLVAGHHDKILSSHLSSSLSLPPHPFAKPRTPTEPLSAPHEPATTRIHPILPPPSDHARYTRYWTDNSSLYERASRALSTISYLELLVEMVARKKLGDRRRWRVVLGLESIKSFLRLLLMLKTRRPVLYQPTPQREVDLASLPPELLDPSSSHPQDGNSPVTPQLPAYSPLRSHLFPMVGNLPEKYLQHPLDLIPQLEGSEYIAEAIACCVGLVRVFLLIRASRQEVPRPYNPFSLPTLSRSMSPYLIPLALLLLSRRLRSKGESPLLLSHYAQQDKKLALQAFMAGPMWIGWTRPKIVSIAKTLERVPILGLVGDLVEGYLPLVDDYFFYTTS</sequence>
<comment type="subcellular location">
    <subcellularLocation>
        <location evidence="2">Peroxisome membrane</location>
    </subcellularLocation>
</comment>
<dbReference type="AlphaFoldDB" id="A0A095CGS0"/>